<reference evidence="1" key="2">
    <citation type="journal article" date="2022" name="Microbiol. Resour. Announc.">
        <title>Metagenome Sequencing to Explore Phylogenomics of Terrestrial Cyanobacteria.</title>
        <authorList>
            <person name="Ward R.D."/>
            <person name="Stajich J.E."/>
            <person name="Johansen J.R."/>
            <person name="Huntemann M."/>
            <person name="Clum A."/>
            <person name="Foster B."/>
            <person name="Foster B."/>
            <person name="Roux S."/>
            <person name="Palaniappan K."/>
            <person name="Varghese N."/>
            <person name="Mukherjee S."/>
            <person name="Reddy T.B.K."/>
            <person name="Daum C."/>
            <person name="Copeland A."/>
            <person name="Chen I.A."/>
            <person name="Ivanova N.N."/>
            <person name="Kyrpides N.C."/>
            <person name="Shapiro N."/>
            <person name="Eloe-Fadrosh E.A."/>
            <person name="Pietrasiak N."/>
        </authorList>
    </citation>
    <scope>NUCLEOTIDE SEQUENCE</scope>
    <source>
        <strain evidence="1">JT2-VF2</strain>
    </source>
</reference>
<dbReference type="Proteomes" id="UP000715781">
    <property type="component" value="Unassembled WGS sequence"/>
</dbReference>
<evidence type="ECO:0000313" key="2">
    <source>
        <dbReference type="Proteomes" id="UP000715781"/>
    </source>
</evidence>
<name>A0A951Q2G8_9NOST</name>
<dbReference type="AlphaFoldDB" id="A0A951Q2G8"/>
<gene>
    <name evidence="1" type="ORF">KME32_26060</name>
</gene>
<proteinExistence type="predicted"/>
<comment type="caution">
    <text evidence="1">The sequence shown here is derived from an EMBL/GenBank/DDBJ whole genome shotgun (WGS) entry which is preliminary data.</text>
</comment>
<evidence type="ECO:0000313" key="1">
    <source>
        <dbReference type="EMBL" id="MBW4564535.1"/>
    </source>
</evidence>
<organism evidence="1 2">
    <name type="scientific">Mojavia pulchra JT2-VF2</name>
    <dbReference type="NCBI Taxonomy" id="287848"/>
    <lineage>
        <taxon>Bacteria</taxon>
        <taxon>Bacillati</taxon>
        <taxon>Cyanobacteriota</taxon>
        <taxon>Cyanophyceae</taxon>
        <taxon>Nostocales</taxon>
        <taxon>Nostocaceae</taxon>
    </lineage>
</organism>
<sequence length="89" mass="9553">MNQADSYNNTGDKGNPLKTCNHDVVTPLSVAIASKKNSPRISCCILTKECDRLVSAKQCCALSIPEGISWSGLYISIHSQSLMEAARAP</sequence>
<accession>A0A951Q2G8</accession>
<reference evidence="1" key="1">
    <citation type="submission" date="2021-05" db="EMBL/GenBank/DDBJ databases">
        <authorList>
            <person name="Pietrasiak N."/>
            <person name="Ward R."/>
            <person name="Stajich J.E."/>
            <person name="Kurbessoian T."/>
        </authorList>
    </citation>
    <scope>NUCLEOTIDE SEQUENCE</scope>
    <source>
        <strain evidence="1">JT2-VF2</strain>
    </source>
</reference>
<dbReference type="EMBL" id="JAHHHN010000023">
    <property type="protein sequence ID" value="MBW4564535.1"/>
    <property type="molecule type" value="Genomic_DNA"/>
</dbReference>
<protein>
    <submittedName>
        <fullName evidence="1">Uncharacterized protein</fullName>
    </submittedName>
</protein>